<evidence type="ECO:0000313" key="5">
    <source>
        <dbReference type="Proteomes" id="UP000663760"/>
    </source>
</evidence>
<dbReference type="PANTHER" id="PTHR31181:SF51">
    <property type="entry name" value="EGG CELL-SECRETED PROTEIN 1.4"/>
    <property type="match status" value="1"/>
</dbReference>
<feature type="signal peptide" evidence="2">
    <location>
        <begin position="1"/>
        <end position="21"/>
    </location>
</feature>
<feature type="chain" id="PRO_5029747103" description="Prolamin-like domain-containing protein" evidence="2">
    <location>
        <begin position="22"/>
        <end position="131"/>
    </location>
</feature>
<proteinExistence type="predicted"/>
<evidence type="ECO:0000256" key="2">
    <source>
        <dbReference type="SAM" id="SignalP"/>
    </source>
</evidence>
<dbReference type="PANTHER" id="PTHR31181">
    <property type="entry name" value="EGG CELL-SECRETED PROTEIN 1.4"/>
    <property type="match status" value="1"/>
</dbReference>
<evidence type="ECO:0000313" key="4">
    <source>
        <dbReference type="EMBL" id="CAA7399986.1"/>
    </source>
</evidence>
<dbReference type="AlphaFoldDB" id="A0A7I8KRP7"/>
<gene>
    <name evidence="4" type="ORF">SI8410_07010656</name>
</gene>
<name>A0A7I8KRP7_SPIIN</name>
<keyword evidence="1 2" id="KW-0732">Signal</keyword>
<dbReference type="InterPro" id="IPR008502">
    <property type="entry name" value="Prolamin-like"/>
</dbReference>
<dbReference type="GO" id="GO:2000008">
    <property type="term" value="P:regulation of protein localization to cell surface"/>
    <property type="evidence" value="ECO:0007669"/>
    <property type="project" value="TreeGrafter"/>
</dbReference>
<sequence length="131" mass="13915">MASAPLCMFFLLFACAAAAAADGIPQPPSPPGFLRQRSEAFELPGLGFTIPRAALRDPKIKTCWKLLLQKKTCVTALYSMVQGGESGQLGEDCCRTFKGLADGCIPDMFGIPPPFSSLVPGVIRESCVAYA</sequence>
<dbReference type="GO" id="GO:0005576">
    <property type="term" value="C:extracellular region"/>
    <property type="evidence" value="ECO:0007669"/>
    <property type="project" value="TreeGrafter"/>
</dbReference>
<dbReference type="Pfam" id="PF05617">
    <property type="entry name" value="Prolamin_like"/>
    <property type="match status" value="1"/>
</dbReference>
<dbReference type="GO" id="GO:0080155">
    <property type="term" value="P:regulation of double fertilization forming a zygote and endosperm"/>
    <property type="evidence" value="ECO:0007669"/>
    <property type="project" value="TreeGrafter"/>
</dbReference>
<organism evidence="4 5">
    <name type="scientific">Spirodela intermedia</name>
    <name type="common">Intermediate duckweed</name>
    <dbReference type="NCBI Taxonomy" id="51605"/>
    <lineage>
        <taxon>Eukaryota</taxon>
        <taxon>Viridiplantae</taxon>
        <taxon>Streptophyta</taxon>
        <taxon>Embryophyta</taxon>
        <taxon>Tracheophyta</taxon>
        <taxon>Spermatophyta</taxon>
        <taxon>Magnoliopsida</taxon>
        <taxon>Liliopsida</taxon>
        <taxon>Araceae</taxon>
        <taxon>Lemnoideae</taxon>
        <taxon>Spirodela</taxon>
    </lineage>
</organism>
<evidence type="ECO:0000259" key="3">
    <source>
        <dbReference type="Pfam" id="PF05617"/>
    </source>
</evidence>
<keyword evidence="5" id="KW-1185">Reference proteome</keyword>
<feature type="domain" description="Prolamin-like" evidence="3">
    <location>
        <begin position="62"/>
        <end position="126"/>
    </location>
</feature>
<dbReference type="Proteomes" id="UP000663760">
    <property type="component" value="Chromosome 7"/>
</dbReference>
<dbReference type="EMBL" id="LR746270">
    <property type="protein sequence ID" value="CAA7399986.1"/>
    <property type="molecule type" value="Genomic_DNA"/>
</dbReference>
<evidence type="ECO:0000256" key="1">
    <source>
        <dbReference type="ARBA" id="ARBA00022729"/>
    </source>
</evidence>
<reference evidence="4" key="1">
    <citation type="submission" date="2020-02" db="EMBL/GenBank/DDBJ databases">
        <authorList>
            <person name="Scholz U."/>
            <person name="Mascher M."/>
            <person name="Fiebig A."/>
        </authorList>
    </citation>
    <scope>NUCLEOTIDE SEQUENCE</scope>
</reference>
<dbReference type="GO" id="GO:0009567">
    <property type="term" value="P:double fertilization forming a zygote and endosperm"/>
    <property type="evidence" value="ECO:0007669"/>
    <property type="project" value="TreeGrafter"/>
</dbReference>
<protein>
    <recommendedName>
        <fullName evidence="3">Prolamin-like domain-containing protein</fullName>
    </recommendedName>
</protein>
<dbReference type="GO" id="GO:0031982">
    <property type="term" value="C:vesicle"/>
    <property type="evidence" value="ECO:0007669"/>
    <property type="project" value="TreeGrafter"/>
</dbReference>
<accession>A0A7I8KRP7</accession>